<sequence>MKGTALGKNILYGQIGACLFLILTVLYTNYYTVLPEIVNTLFGRIHNLAMIPVLGFLLFSFGYGLFKLLVKRGYNLTNVLIAILGGISVGWVLKEFILQ</sequence>
<comment type="caution">
    <text evidence="2">The sequence shown here is derived from an EMBL/GenBank/DDBJ whole genome shotgun (WGS) entry which is preliminary data.</text>
</comment>
<dbReference type="RefSeq" id="WP_136819513.1">
    <property type="nucleotide sequence ID" value="NZ_BMJX01000001.1"/>
</dbReference>
<name>A0A4V5LZ21_9SPHI</name>
<feature type="transmembrane region" description="Helical" evidence="1">
    <location>
        <begin position="12"/>
        <end position="33"/>
    </location>
</feature>
<feature type="transmembrane region" description="Helical" evidence="1">
    <location>
        <begin position="45"/>
        <end position="66"/>
    </location>
</feature>
<evidence type="ECO:0000256" key="1">
    <source>
        <dbReference type="SAM" id="Phobius"/>
    </source>
</evidence>
<protein>
    <submittedName>
        <fullName evidence="2">Uncharacterized protein</fullName>
    </submittedName>
</protein>
<accession>A0A4V5LZ21</accession>
<keyword evidence="3" id="KW-1185">Reference proteome</keyword>
<dbReference type="Proteomes" id="UP000309872">
    <property type="component" value="Unassembled WGS sequence"/>
</dbReference>
<organism evidence="2 3">
    <name type="scientific">Sphingobacterium alkalisoli</name>
    <dbReference type="NCBI Taxonomy" id="1874115"/>
    <lineage>
        <taxon>Bacteria</taxon>
        <taxon>Pseudomonadati</taxon>
        <taxon>Bacteroidota</taxon>
        <taxon>Sphingobacteriia</taxon>
        <taxon>Sphingobacteriales</taxon>
        <taxon>Sphingobacteriaceae</taxon>
        <taxon>Sphingobacterium</taxon>
    </lineage>
</organism>
<keyword evidence="1" id="KW-1133">Transmembrane helix</keyword>
<keyword evidence="1" id="KW-0812">Transmembrane</keyword>
<evidence type="ECO:0000313" key="3">
    <source>
        <dbReference type="Proteomes" id="UP000309872"/>
    </source>
</evidence>
<proteinExistence type="predicted"/>
<keyword evidence="1" id="KW-0472">Membrane</keyword>
<feature type="transmembrane region" description="Helical" evidence="1">
    <location>
        <begin position="73"/>
        <end position="93"/>
    </location>
</feature>
<dbReference type="AlphaFoldDB" id="A0A4V5LZ21"/>
<evidence type="ECO:0000313" key="2">
    <source>
        <dbReference type="EMBL" id="TJY68609.1"/>
    </source>
</evidence>
<dbReference type="EMBL" id="SUKA01000001">
    <property type="protein sequence ID" value="TJY68609.1"/>
    <property type="molecule type" value="Genomic_DNA"/>
</dbReference>
<reference evidence="2 3" key="1">
    <citation type="submission" date="2019-04" db="EMBL/GenBank/DDBJ databases">
        <title>Sphingobacterium olei sp. nov., isolated from oil-contaminated soil.</title>
        <authorList>
            <person name="Liu B."/>
        </authorList>
    </citation>
    <scope>NUCLEOTIDE SEQUENCE [LARGE SCALE GENOMIC DNA]</scope>
    <source>
        <strain evidence="2 3">Y3L14</strain>
    </source>
</reference>
<gene>
    <name evidence="2" type="ORF">FAZ19_04965</name>
</gene>